<comment type="subcellular location">
    <subcellularLocation>
        <location evidence="1">Cell membrane</location>
        <topology evidence="1">Multi-pass membrane protein</topology>
    </subcellularLocation>
</comment>
<proteinExistence type="predicted"/>
<dbReference type="AlphaFoldDB" id="A0A1F5ND07"/>
<feature type="transmembrane region" description="Helical" evidence="8">
    <location>
        <begin position="328"/>
        <end position="345"/>
    </location>
</feature>
<evidence type="ECO:0000256" key="2">
    <source>
        <dbReference type="ARBA" id="ARBA00022475"/>
    </source>
</evidence>
<comment type="caution">
    <text evidence="10">The sequence shown here is derived from an EMBL/GenBank/DDBJ whole genome shotgun (WGS) entry which is preliminary data.</text>
</comment>
<dbReference type="PANTHER" id="PTHR33908">
    <property type="entry name" value="MANNOSYLTRANSFERASE YKCB-RELATED"/>
    <property type="match status" value="1"/>
</dbReference>
<evidence type="ECO:0000256" key="1">
    <source>
        <dbReference type="ARBA" id="ARBA00004651"/>
    </source>
</evidence>
<evidence type="ECO:0000313" key="11">
    <source>
        <dbReference type="Proteomes" id="UP000176547"/>
    </source>
</evidence>
<dbReference type="GO" id="GO:0009103">
    <property type="term" value="P:lipopolysaccharide biosynthetic process"/>
    <property type="evidence" value="ECO:0007669"/>
    <property type="project" value="UniProtKB-ARBA"/>
</dbReference>
<evidence type="ECO:0000256" key="8">
    <source>
        <dbReference type="SAM" id="Phobius"/>
    </source>
</evidence>
<dbReference type="EMBL" id="MFEG01000028">
    <property type="protein sequence ID" value="OGE75547.1"/>
    <property type="molecule type" value="Genomic_DNA"/>
</dbReference>
<feature type="transmembrane region" description="Helical" evidence="8">
    <location>
        <begin position="171"/>
        <end position="200"/>
    </location>
</feature>
<feature type="transmembrane region" description="Helical" evidence="8">
    <location>
        <begin position="148"/>
        <end position="165"/>
    </location>
</feature>
<evidence type="ECO:0000256" key="6">
    <source>
        <dbReference type="ARBA" id="ARBA00022989"/>
    </source>
</evidence>
<keyword evidence="6 8" id="KW-1133">Transmembrane helix</keyword>
<reference evidence="10 11" key="1">
    <citation type="journal article" date="2016" name="Nat. Commun.">
        <title>Thousands of microbial genomes shed light on interconnected biogeochemical processes in an aquifer system.</title>
        <authorList>
            <person name="Anantharaman K."/>
            <person name="Brown C.T."/>
            <person name="Hug L.A."/>
            <person name="Sharon I."/>
            <person name="Castelle C.J."/>
            <person name="Probst A.J."/>
            <person name="Thomas B.C."/>
            <person name="Singh A."/>
            <person name="Wilkins M.J."/>
            <person name="Karaoz U."/>
            <person name="Brodie E.L."/>
            <person name="Williams K.H."/>
            <person name="Hubbard S.S."/>
            <person name="Banfield J.F."/>
        </authorList>
    </citation>
    <scope>NUCLEOTIDE SEQUENCE [LARGE SCALE GENOMIC DNA]</scope>
</reference>
<sequence length="551" mass="63435">MKKFTLLILLGIIFLAGFLRIWRLTQHDVVTDEVFYGYRSIALIDSLNSPFQSTPFEWFEKIPWWAHFSFHDHPPLGFWIQHAFFAVLGGNLFAMRLPFALAGVGAVLLIYFIARRLFRNETVALASAGLLAVSNYHVWISRIGLQESLVIFFMLLTIHFFLKSLEAGKFFYWTIGALGLAFLMKYISIVLLPVFLIYWYFRKREVLTVKRLAIGAVLFLAVISPVIVYNIGLYAARGHFDFQISYFLKQQVPEWAVRPGREVGTFWEKFYNFFKNFWQYGGAVMVLTAVLAAAGVVRRRKEAPYFFVGLTILFLLLLFLVVGPQERFLSLLAPFWAMALAATLLGRAASRFRYVLLGLFVVLELALAFNTNLKVHPVGSQGMLYTLLRRESNIWGYNQLDDYFTGLMAGRYPKANFPLRFAFTRPLQEDALRQAREQGRAEDRTLFVVDSRVHGPAFLWYFTRRTVYERWPVIEDQNFLTVAGGDLNFFTKQGFDRIVYFQTADTLKRGDIGAEASEAMVKLLTDQGVQPETIVSRDGHEAFKVFIFQTM</sequence>
<feature type="transmembrane region" description="Helical" evidence="8">
    <location>
        <begin position="212"/>
        <end position="236"/>
    </location>
</feature>
<dbReference type="GO" id="GO:0005886">
    <property type="term" value="C:plasma membrane"/>
    <property type="evidence" value="ECO:0007669"/>
    <property type="project" value="UniProtKB-SubCell"/>
</dbReference>
<feature type="transmembrane region" description="Helical" evidence="8">
    <location>
        <begin position="277"/>
        <end position="297"/>
    </location>
</feature>
<keyword evidence="2" id="KW-1003">Cell membrane</keyword>
<dbReference type="Proteomes" id="UP000176547">
    <property type="component" value="Unassembled WGS sequence"/>
</dbReference>
<evidence type="ECO:0000259" key="9">
    <source>
        <dbReference type="Pfam" id="PF13231"/>
    </source>
</evidence>
<dbReference type="GO" id="GO:0016763">
    <property type="term" value="F:pentosyltransferase activity"/>
    <property type="evidence" value="ECO:0007669"/>
    <property type="project" value="TreeGrafter"/>
</dbReference>
<feature type="transmembrane region" description="Helical" evidence="8">
    <location>
        <begin position="304"/>
        <end position="322"/>
    </location>
</feature>
<evidence type="ECO:0000256" key="7">
    <source>
        <dbReference type="ARBA" id="ARBA00023136"/>
    </source>
</evidence>
<dbReference type="PANTHER" id="PTHR33908:SF11">
    <property type="entry name" value="MEMBRANE PROTEIN"/>
    <property type="match status" value="1"/>
</dbReference>
<evidence type="ECO:0000256" key="3">
    <source>
        <dbReference type="ARBA" id="ARBA00022676"/>
    </source>
</evidence>
<keyword evidence="3" id="KW-0328">Glycosyltransferase</keyword>
<dbReference type="InterPro" id="IPR038731">
    <property type="entry name" value="RgtA/B/C-like"/>
</dbReference>
<accession>A0A1F5ND07</accession>
<evidence type="ECO:0000256" key="4">
    <source>
        <dbReference type="ARBA" id="ARBA00022679"/>
    </source>
</evidence>
<keyword evidence="4" id="KW-0808">Transferase</keyword>
<organism evidence="10 11">
    <name type="scientific">Candidatus Doudnabacteria bacterium RIFCSPHIGHO2_01_52_17</name>
    <dbReference type="NCBI Taxonomy" id="1817820"/>
    <lineage>
        <taxon>Bacteria</taxon>
        <taxon>Candidatus Doudnaibacteriota</taxon>
    </lineage>
</organism>
<evidence type="ECO:0000313" key="10">
    <source>
        <dbReference type="EMBL" id="OGE75547.1"/>
    </source>
</evidence>
<protein>
    <recommendedName>
        <fullName evidence="9">Glycosyltransferase RgtA/B/C/D-like domain-containing protein</fullName>
    </recommendedName>
</protein>
<keyword evidence="7 8" id="KW-0472">Membrane</keyword>
<gene>
    <name evidence="10" type="ORF">A3K06_00025</name>
</gene>
<dbReference type="InterPro" id="IPR050297">
    <property type="entry name" value="LipidA_mod_glycosyltrf_83"/>
</dbReference>
<feature type="domain" description="Glycosyltransferase RgtA/B/C/D-like" evidence="9">
    <location>
        <begin position="72"/>
        <end position="229"/>
    </location>
</feature>
<feature type="transmembrane region" description="Helical" evidence="8">
    <location>
        <begin position="99"/>
        <end position="118"/>
    </location>
</feature>
<keyword evidence="5 8" id="KW-0812">Transmembrane</keyword>
<feature type="transmembrane region" description="Helical" evidence="8">
    <location>
        <begin position="352"/>
        <end position="369"/>
    </location>
</feature>
<dbReference type="Pfam" id="PF13231">
    <property type="entry name" value="PMT_2"/>
    <property type="match status" value="1"/>
</dbReference>
<name>A0A1F5ND07_9BACT</name>
<evidence type="ECO:0000256" key="5">
    <source>
        <dbReference type="ARBA" id="ARBA00022692"/>
    </source>
</evidence>